<evidence type="ECO:0000256" key="2">
    <source>
        <dbReference type="SAM" id="MobiDB-lite"/>
    </source>
</evidence>
<evidence type="ECO:0000256" key="1">
    <source>
        <dbReference type="SAM" id="Coils"/>
    </source>
</evidence>
<proteinExistence type="predicted"/>
<comment type="caution">
    <text evidence="3">The sequence shown here is derived from an EMBL/GenBank/DDBJ whole genome shotgun (WGS) entry which is preliminary data.</text>
</comment>
<dbReference type="RefSeq" id="WP_188890120.1">
    <property type="nucleotide sequence ID" value="NZ_BMHY01000005.1"/>
</dbReference>
<feature type="compositionally biased region" description="Polar residues" evidence="2">
    <location>
        <begin position="21"/>
        <end position="35"/>
    </location>
</feature>
<keyword evidence="4" id="KW-1185">Reference proteome</keyword>
<evidence type="ECO:0000313" key="4">
    <source>
        <dbReference type="Proteomes" id="UP000600247"/>
    </source>
</evidence>
<reference evidence="3 4" key="1">
    <citation type="journal article" date="2014" name="Int. J. Syst. Evol. Microbiol.">
        <title>Complete genome sequence of Corynebacterium casei LMG S-19264T (=DSM 44701T), isolated from a smear-ripened cheese.</title>
        <authorList>
            <consortium name="US DOE Joint Genome Institute (JGI-PGF)"/>
            <person name="Walter F."/>
            <person name="Albersmeier A."/>
            <person name="Kalinowski J."/>
            <person name="Ruckert C."/>
        </authorList>
    </citation>
    <scope>NUCLEOTIDE SEQUENCE [LARGE SCALE GENOMIC DNA]</scope>
    <source>
        <strain evidence="3 4">CGMCC 1.15286</strain>
    </source>
</reference>
<keyword evidence="1" id="KW-0175">Coiled coil</keyword>
<organism evidence="3 4">
    <name type="scientific">Paenibacillus radicis</name>
    <name type="common">ex Gao et al. 2016</name>
    <dbReference type="NCBI Taxonomy" id="1737354"/>
    <lineage>
        <taxon>Bacteria</taxon>
        <taxon>Bacillati</taxon>
        <taxon>Bacillota</taxon>
        <taxon>Bacilli</taxon>
        <taxon>Bacillales</taxon>
        <taxon>Paenibacillaceae</taxon>
        <taxon>Paenibacillus</taxon>
    </lineage>
</organism>
<feature type="region of interest" description="Disordered" evidence="2">
    <location>
        <begin position="1"/>
        <end position="44"/>
    </location>
</feature>
<evidence type="ECO:0000313" key="3">
    <source>
        <dbReference type="EMBL" id="GGG73018.1"/>
    </source>
</evidence>
<sequence>MISPFFKKKDSAASAPDQEARATSINDPELQNNEPGTEEVEQTESAAELFAVMSSSSKANLDKKSLDLIFSVEQIIQARQHSDRNIHELQDRLNHANNHVDRLNRDVKNLNKVIEEREKNILELENKLIEKNLKVDQVMEDYRELQTQMSGETEELKAVIDLEQQKYSSLMQKHNETQAERNKRINELEERISRLEAEGNHLRQKYETTRQEKAYLANMIQDFTNRMSMPFANQANSAADGSGDN</sequence>
<feature type="coiled-coil region" evidence="1">
    <location>
        <begin position="86"/>
        <end position="212"/>
    </location>
</feature>
<name>A0A917HAJ1_9BACL</name>
<dbReference type="Gene3D" id="1.10.287.1490">
    <property type="match status" value="1"/>
</dbReference>
<protein>
    <submittedName>
        <fullName evidence="3">Uncharacterized protein</fullName>
    </submittedName>
</protein>
<gene>
    <name evidence="3" type="ORF">GCM10010918_31280</name>
</gene>
<dbReference type="EMBL" id="BMHY01000005">
    <property type="protein sequence ID" value="GGG73018.1"/>
    <property type="molecule type" value="Genomic_DNA"/>
</dbReference>
<accession>A0A917HAJ1</accession>
<dbReference type="Proteomes" id="UP000600247">
    <property type="component" value="Unassembled WGS sequence"/>
</dbReference>
<dbReference type="AlphaFoldDB" id="A0A917HAJ1"/>